<reference evidence="8" key="1">
    <citation type="submission" date="2017-02" db="UniProtKB">
        <authorList>
            <consortium name="WormBaseParasite"/>
        </authorList>
    </citation>
    <scope>IDENTIFICATION</scope>
</reference>
<dbReference type="PANTHER" id="PTHR44029:SF1">
    <property type="entry name" value="DNAJ HOMOLOG SUBFAMILY C MEMBER 21"/>
    <property type="match status" value="1"/>
</dbReference>
<name>A0A0R3T3N2_RODNA</name>
<feature type="compositionally biased region" description="Basic residues" evidence="4">
    <location>
        <begin position="462"/>
        <end position="474"/>
    </location>
</feature>
<evidence type="ECO:0000256" key="2">
    <source>
        <dbReference type="ARBA" id="ARBA00022771"/>
    </source>
</evidence>
<dbReference type="InterPro" id="IPR036869">
    <property type="entry name" value="J_dom_sf"/>
</dbReference>
<evidence type="ECO:0000256" key="1">
    <source>
        <dbReference type="ARBA" id="ARBA00022723"/>
    </source>
</evidence>
<dbReference type="EMBL" id="UZAE01000656">
    <property type="protein sequence ID" value="VDN97484.1"/>
    <property type="molecule type" value="Genomic_DNA"/>
</dbReference>
<dbReference type="SMART" id="SM00271">
    <property type="entry name" value="DnaJ"/>
    <property type="match status" value="1"/>
</dbReference>
<accession>A0A0R3T3N2</accession>
<keyword evidence="7" id="KW-1185">Reference proteome</keyword>
<dbReference type="GO" id="GO:0005737">
    <property type="term" value="C:cytoplasm"/>
    <property type="evidence" value="ECO:0007669"/>
    <property type="project" value="TreeGrafter"/>
</dbReference>
<dbReference type="InterPro" id="IPR036236">
    <property type="entry name" value="Znf_C2H2_sf"/>
</dbReference>
<feature type="compositionally biased region" description="Basic and acidic residues" evidence="4">
    <location>
        <begin position="447"/>
        <end position="457"/>
    </location>
</feature>
<dbReference type="SUPFAM" id="SSF46565">
    <property type="entry name" value="Chaperone J-domain"/>
    <property type="match status" value="1"/>
</dbReference>
<proteinExistence type="predicted"/>
<dbReference type="AlphaFoldDB" id="A0A0R3T3N2"/>
<dbReference type="WBParaSite" id="HNAJ_0000162601-mRNA-1">
    <property type="protein sequence ID" value="HNAJ_0000162601-mRNA-1"/>
    <property type="gene ID" value="HNAJ_0000162601"/>
</dbReference>
<evidence type="ECO:0000313" key="6">
    <source>
        <dbReference type="EMBL" id="VDN97484.1"/>
    </source>
</evidence>
<feature type="domain" description="J" evidence="5">
    <location>
        <begin position="3"/>
        <end position="67"/>
    </location>
</feature>
<dbReference type="Proteomes" id="UP000278807">
    <property type="component" value="Unassembled WGS sequence"/>
</dbReference>
<sequence length="525" mass="60207">MRCYYELLGVEKTADADEIKKAFRKASLIWHPDKNQSPDATSKFQELQEAYRVLSDIQERAWYDRHRDQILRGGQGGIAGEYTEERLDVYKYFTRSCFTDFDDGPNGFYTVFRNVFEQIADEERRASDKFHQLDSDEEDTFFPTFGRSDSGYETIVRPFYTFWEGFSTGKSYAWAEKYATRGLSSRMERRAAEAENRRLRDAAKKERNDEIRALVAHVRRRDKRVEAERDRVRAAAMEVHEKTREQATKIRQKNIAELEVEWADAMATGGLSSQWESDFQKELDRLEARFSDASETNSISSEATGCGENGDVNGDASSLVDENHDVGEAHRLYCVWCDKVFTTIGAKLNHEASKKHKKQVEVLSAMIDEEIHENAAADVNSEADGEDCTELNDLPKQEVKLTKRAKKTLRRQQRDAKRDEAVECNLYWPNIDALSSSSSDDSVESVYHSDSETEKPPVLKGKLAKPKRPRRRRQRVADSQVPEQIVNSEIRVDVEEQEVTIVVSSSNTKTQKMSCSQTGKCKVLF</sequence>
<dbReference type="SMART" id="SM00451">
    <property type="entry name" value="ZnF_U1"/>
    <property type="match status" value="1"/>
</dbReference>
<dbReference type="Pfam" id="PF21884">
    <property type="entry name" value="ZUO1-like_ZHD"/>
    <property type="match status" value="1"/>
</dbReference>
<dbReference type="InterPro" id="IPR054076">
    <property type="entry name" value="ZUO1-like_ZHD"/>
</dbReference>
<dbReference type="GO" id="GO:0008270">
    <property type="term" value="F:zinc ion binding"/>
    <property type="evidence" value="ECO:0007669"/>
    <property type="project" value="UniProtKB-KW"/>
</dbReference>
<dbReference type="Gene3D" id="1.10.287.110">
    <property type="entry name" value="DnaJ domain"/>
    <property type="match status" value="1"/>
</dbReference>
<evidence type="ECO:0000313" key="8">
    <source>
        <dbReference type="WBParaSite" id="HNAJ_0000162601-mRNA-1"/>
    </source>
</evidence>
<reference evidence="6 7" key="2">
    <citation type="submission" date="2018-11" db="EMBL/GenBank/DDBJ databases">
        <authorList>
            <consortium name="Pathogen Informatics"/>
        </authorList>
    </citation>
    <scope>NUCLEOTIDE SEQUENCE [LARGE SCALE GENOMIC DNA]</scope>
</reference>
<keyword evidence="2" id="KW-0863">Zinc-finger</keyword>
<dbReference type="InterPro" id="IPR022755">
    <property type="entry name" value="Znf_C2H2_jaz"/>
</dbReference>
<dbReference type="STRING" id="102285.A0A0R3T3N2"/>
<feature type="compositionally biased region" description="Polar residues" evidence="4">
    <location>
        <begin position="294"/>
        <end position="303"/>
    </location>
</feature>
<dbReference type="InterPro" id="IPR013087">
    <property type="entry name" value="Znf_C2H2_type"/>
</dbReference>
<evidence type="ECO:0000313" key="7">
    <source>
        <dbReference type="Proteomes" id="UP000278807"/>
    </source>
</evidence>
<gene>
    <name evidence="6" type="ORF">HNAJ_LOCUS1625</name>
</gene>
<dbReference type="InterPro" id="IPR003604">
    <property type="entry name" value="Matrin/U1-like-C_Znf_C2H2"/>
</dbReference>
<dbReference type="CDD" id="cd06257">
    <property type="entry name" value="DnaJ"/>
    <property type="match status" value="1"/>
</dbReference>
<dbReference type="PROSITE" id="PS50076">
    <property type="entry name" value="DNAJ_2"/>
    <property type="match status" value="1"/>
</dbReference>
<dbReference type="GO" id="GO:0003676">
    <property type="term" value="F:nucleic acid binding"/>
    <property type="evidence" value="ECO:0007669"/>
    <property type="project" value="InterPro"/>
</dbReference>
<keyword evidence="3" id="KW-0862">Zinc</keyword>
<evidence type="ECO:0000256" key="3">
    <source>
        <dbReference type="ARBA" id="ARBA00022833"/>
    </source>
</evidence>
<dbReference type="Pfam" id="PF12171">
    <property type="entry name" value="zf-C2H2_jaz"/>
    <property type="match status" value="1"/>
</dbReference>
<dbReference type="PRINTS" id="PR00625">
    <property type="entry name" value="JDOMAIN"/>
</dbReference>
<evidence type="ECO:0000256" key="4">
    <source>
        <dbReference type="SAM" id="MobiDB-lite"/>
    </source>
</evidence>
<feature type="region of interest" description="Disordered" evidence="4">
    <location>
        <begin position="435"/>
        <end position="481"/>
    </location>
</feature>
<organism evidence="8">
    <name type="scientific">Rodentolepis nana</name>
    <name type="common">Dwarf tapeworm</name>
    <name type="synonym">Hymenolepis nana</name>
    <dbReference type="NCBI Taxonomy" id="102285"/>
    <lineage>
        <taxon>Eukaryota</taxon>
        <taxon>Metazoa</taxon>
        <taxon>Spiralia</taxon>
        <taxon>Lophotrochozoa</taxon>
        <taxon>Platyhelminthes</taxon>
        <taxon>Cestoda</taxon>
        <taxon>Eucestoda</taxon>
        <taxon>Cyclophyllidea</taxon>
        <taxon>Hymenolepididae</taxon>
        <taxon>Rodentolepis</taxon>
    </lineage>
</organism>
<dbReference type="OrthoDB" id="552049at2759"/>
<dbReference type="Gene3D" id="3.30.160.60">
    <property type="entry name" value="Classic Zinc Finger"/>
    <property type="match status" value="1"/>
</dbReference>
<protein>
    <submittedName>
        <fullName evidence="8">J domain-containing protein</fullName>
    </submittedName>
</protein>
<keyword evidence="1" id="KW-0479">Metal-binding</keyword>
<evidence type="ECO:0000259" key="5">
    <source>
        <dbReference type="PROSITE" id="PS50076"/>
    </source>
</evidence>
<dbReference type="Pfam" id="PF00226">
    <property type="entry name" value="DnaJ"/>
    <property type="match status" value="1"/>
</dbReference>
<dbReference type="InterPro" id="IPR051964">
    <property type="entry name" value="Chaperone_stress_response"/>
</dbReference>
<dbReference type="PANTHER" id="PTHR44029">
    <property type="entry name" value="DNAJ HOMOLOG SUBFAMILY C MEMBER 21"/>
    <property type="match status" value="1"/>
</dbReference>
<dbReference type="PROSITE" id="PS00028">
    <property type="entry name" value="ZINC_FINGER_C2H2_1"/>
    <property type="match status" value="1"/>
</dbReference>
<dbReference type="SUPFAM" id="SSF57667">
    <property type="entry name" value="beta-beta-alpha zinc fingers"/>
    <property type="match status" value="1"/>
</dbReference>
<feature type="compositionally biased region" description="Low complexity" evidence="4">
    <location>
        <begin position="435"/>
        <end position="446"/>
    </location>
</feature>
<feature type="region of interest" description="Disordered" evidence="4">
    <location>
        <begin position="294"/>
        <end position="316"/>
    </location>
</feature>
<dbReference type="InterPro" id="IPR001623">
    <property type="entry name" value="DnaJ_domain"/>
</dbReference>